<dbReference type="InterPro" id="IPR002901">
    <property type="entry name" value="MGlyc_endo_b_GlcNAc-like_dom"/>
</dbReference>
<dbReference type="PANTHER" id="PTHR33308:SF9">
    <property type="entry name" value="PEPTIDOGLYCAN HYDROLASE FLGJ"/>
    <property type="match status" value="1"/>
</dbReference>
<dbReference type="RefSeq" id="WP_323076420.1">
    <property type="nucleotide sequence ID" value="NZ_CBCSKM010000005.1"/>
</dbReference>
<keyword evidence="4" id="KW-1185">Reference proteome</keyword>
<accession>A0ABU5PH35</accession>
<comment type="caution">
    <text evidence="3">The sequence shown here is derived from an EMBL/GenBank/DDBJ whole genome shotgun (WGS) entry which is preliminary data.</text>
</comment>
<organism evidence="3 4">
    <name type="scientific">Paenibacillus phoenicis</name>
    <dbReference type="NCBI Taxonomy" id="554117"/>
    <lineage>
        <taxon>Bacteria</taxon>
        <taxon>Bacillati</taxon>
        <taxon>Bacillota</taxon>
        <taxon>Bacilli</taxon>
        <taxon>Bacillales</taxon>
        <taxon>Paenibacillaceae</taxon>
        <taxon>Paenibacillus</taxon>
    </lineage>
</organism>
<evidence type="ECO:0000313" key="4">
    <source>
        <dbReference type="Proteomes" id="UP001292216"/>
    </source>
</evidence>
<dbReference type="Gene3D" id="4.10.80.30">
    <property type="entry name" value="DNA polymerase, domain 6"/>
    <property type="match status" value="1"/>
</dbReference>
<dbReference type="GO" id="GO:0016787">
    <property type="term" value="F:hydrolase activity"/>
    <property type="evidence" value="ECO:0007669"/>
    <property type="project" value="UniProtKB-KW"/>
</dbReference>
<proteinExistence type="predicted"/>
<dbReference type="InterPro" id="IPR051056">
    <property type="entry name" value="Glycosyl_Hydrolase_73"/>
</dbReference>
<dbReference type="SMART" id="SM00047">
    <property type="entry name" value="LYZ2"/>
    <property type="match status" value="1"/>
</dbReference>
<sequence>MRLDKNGFIQKIAPLAVASSKESRIPASLTIAQAVLESNWGTSRLAVQGNNLFGLKGTGPAGSLILPTTEYRGGKAVTVNAAFRKYRSWAESIADHARLLSAPRYAGAIGKTGPEAARAVAAAGYATDPQYANKLIQLMNTYSLTQYDATKGDEPMTAEEKKQFAALQDLVQAQAKKIAELEKWTKPGIPAWAKEAVEAAVKYSKDDPLLMNPEQGSVDFYRIITVMHRRGLFDKGI</sequence>
<dbReference type="EMBL" id="JAYERP010000001">
    <property type="protein sequence ID" value="MEA3569219.1"/>
    <property type="molecule type" value="Genomic_DNA"/>
</dbReference>
<reference evidence="3 4" key="1">
    <citation type="submission" date="2023-12" db="EMBL/GenBank/DDBJ databases">
        <title>Whole genome sequencing of Paenibacillus phoenicis isolated from the Phoenix Mars Lander spacecraft assembly facility.</title>
        <authorList>
            <person name="Garcia A."/>
            <person name="Venkateswaran K."/>
        </authorList>
    </citation>
    <scope>NUCLEOTIDE SEQUENCE [LARGE SCALE GENOMIC DNA]</scope>
    <source>
        <strain evidence="3 4">3PO2SA</strain>
    </source>
</reference>
<dbReference type="PRINTS" id="PR01002">
    <property type="entry name" value="FLGFLGJ"/>
</dbReference>
<dbReference type="Proteomes" id="UP001292216">
    <property type="component" value="Unassembled WGS sequence"/>
</dbReference>
<evidence type="ECO:0000259" key="2">
    <source>
        <dbReference type="SMART" id="SM00047"/>
    </source>
</evidence>
<evidence type="ECO:0000256" key="1">
    <source>
        <dbReference type="ARBA" id="ARBA00022801"/>
    </source>
</evidence>
<dbReference type="Gene3D" id="1.10.530.10">
    <property type="match status" value="1"/>
</dbReference>
<evidence type="ECO:0000313" key="3">
    <source>
        <dbReference type="EMBL" id="MEA3569219.1"/>
    </source>
</evidence>
<dbReference type="Pfam" id="PF01832">
    <property type="entry name" value="Glucosaminidase"/>
    <property type="match status" value="1"/>
</dbReference>
<name>A0ABU5PH35_9BACL</name>
<protein>
    <submittedName>
        <fullName evidence="3">Glycoside hydrolase family 73 protein</fullName>
    </submittedName>
</protein>
<dbReference type="PANTHER" id="PTHR33308">
    <property type="entry name" value="PEPTIDOGLYCAN HYDROLASE FLGJ"/>
    <property type="match status" value="1"/>
</dbReference>
<keyword evidence="1 3" id="KW-0378">Hydrolase</keyword>
<gene>
    <name evidence="3" type="ORF">U9M73_04325</name>
</gene>
<feature type="domain" description="Mannosyl-glycoprotein endo-beta-N-acetylglucosamidase-like" evidence="2">
    <location>
        <begin position="1"/>
        <end position="148"/>
    </location>
</feature>